<evidence type="ECO:0000256" key="1">
    <source>
        <dbReference type="SAM" id="Phobius"/>
    </source>
</evidence>
<gene>
    <name evidence="2" type="ORF">AMTR_s00040p00234890</name>
</gene>
<proteinExistence type="predicted"/>
<evidence type="ECO:0000313" key="3">
    <source>
        <dbReference type="Proteomes" id="UP000017836"/>
    </source>
</evidence>
<dbReference type="HOGENOM" id="CLU_2281217_0_0_1"/>
<protein>
    <submittedName>
        <fullName evidence="2">Uncharacterized protein</fullName>
    </submittedName>
</protein>
<keyword evidence="1" id="KW-0472">Membrane</keyword>
<accession>W1PZ14</accession>
<keyword evidence="3" id="KW-1185">Reference proteome</keyword>
<dbReference type="AlphaFoldDB" id="W1PZ14"/>
<feature type="transmembrane region" description="Helical" evidence="1">
    <location>
        <begin position="16"/>
        <end position="40"/>
    </location>
</feature>
<organism evidence="2 3">
    <name type="scientific">Amborella trichopoda</name>
    <dbReference type="NCBI Taxonomy" id="13333"/>
    <lineage>
        <taxon>Eukaryota</taxon>
        <taxon>Viridiplantae</taxon>
        <taxon>Streptophyta</taxon>
        <taxon>Embryophyta</taxon>
        <taxon>Tracheophyta</taxon>
        <taxon>Spermatophyta</taxon>
        <taxon>Magnoliopsida</taxon>
        <taxon>Amborellales</taxon>
        <taxon>Amborellaceae</taxon>
        <taxon>Amborella</taxon>
    </lineage>
</organism>
<evidence type="ECO:0000313" key="2">
    <source>
        <dbReference type="EMBL" id="ERN13256.1"/>
    </source>
</evidence>
<reference evidence="3" key="1">
    <citation type="journal article" date="2013" name="Science">
        <title>The Amborella genome and the evolution of flowering plants.</title>
        <authorList>
            <consortium name="Amborella Genome Project"/>
        </authorList>
    </citation>
    <scope>NUCLEOTIDE SEQUENCE [LARGE SCALE GENOMIC DNA]</scope>
</reference>
<keyword evidence="1" id="KW-0812">Transmembrane</keyword>
<name>W1PZ14_AMBTC</name>
<dbReference type="Proteomes" id="UP000017836">
    <property type="component" value="Unassembled WGS sequence"/>
</dbReference>
<sequence length="102" mass="11015">MLLITAALSPSDSSPFFAVVVVNEFLSFVVALVTAVFGFYSTITIRGGNGLNTWSGAIGPALKSRESATYNTRCRQVTGRPHHTTGSDWSKPYSAWARTSWA</sequence>
<keyword evidence="1" id="KW-1133">Transmembrane helix</keyword>
<dbReference type="EMBL" id="KI392591">
    <property type="protein sequence ID" value="ERN13256.1"/>
    <property type="molecule type" value="Genomic_DNA"/>
</dbReference>
<dbReference type="Gramene" id="ERN13256">
    <property type="protein sequence ID" value="ERN13256"/>
    <property type="gene ID" value="AMTR_s00040p00234890"/>
</dbReference>